<dbReference type="GO" id="GO:0016020">
    <property type="term" value="C:membrane"/>
    <property type="evidence" value="ECO:0007669"/>
    <property type="project" value="UniProtKB-SubCell"/>
</dbReference>
<organism evidence="9">
    <name type="scientific">Sesamum latifolium</name>
    <dbReference type="NCBI Taxonomy" id="2727402"/>
    <lineage>
        <taxon>Eukaryota</taxon>
        <taxon>Viridiplantae</taxon>
        <taxon>Streptophyta</taxon>
        <taxon>Embryophyta</taxon>
        <taxon>Tracheophyta</taxon>
        <taxon>Spermatophyta</taxon>
        <taxon>Magnoliopsida</taxon>
        <taxon>eudicotyledons</taxon>
        <taxon>Gunneridae</taxon>
        <taxon>Pentapetalae</taxon>
        <taxon>asterids</taxon>
        <taxon>lamiids</taxon>
        <taxon>Lamiales</taxon>
        <taxon>Pedaliaceae</taxon>
        <taxon>Sesamum</taxon>
    </lineage>
</organism>
<accession>A0AAW2YH17</accession>
<dbReference type="Gene3D" id="1.10.520.20">
    <property type="entry name" value="N-terminal domain of the delta subunit of the F1F0-ATP synthase"/>
    <property type="match status" value="1"/>
</dbReference>
<reference evidence="9" key="2">
    <citation type="journal article" date="2024" name="Plant">
        <title>Genomic evolution and insights into agronomic trait innovations of Sesamum species.</title>
        <authorList>
            <person name="Miao H."/>
            <person name="Wang L."/>
            <person name="Qu L."/>
            <person name="Liu H."/>
            <person name="Sun Y."/>
            <person name="Le M."/>
            <person name="Wang Q."/>
            <person name="Wei S."/>
            <person name="Zheng Y."/>
            <person name="Lin W."/>
            <person name="Duan Y."/>
            <person name="Cao H."/>
            <person name="Xiong S."/>
            <person name="Wang X."/>
            <person name="Wei L."/>
            <person name="Li C."/>
            <person name="Ma Q."/>
            <person name="Ju M."/>
            <person name="Zhao R."/>
            <person name="Li G."/>
            <person name="Mu C."/>
            <person name="Tian Q."/>
            <person name="Mei H."/>
            <person name="Zhang T."/>
            <person name="Gao T."/>
            <person name="Zhang H."/>
        </authorList>
    </citation>
    <scope>NUCLEOTIDE SEQUENCE</scope>
    <source>
        <strain evidence="9">KEN1</strain>
    </source>
</reference>
<keyword evidence="8" id="KW-0066">ATP synthesis</keyword>
<dbReference type="EMBL" id="JACGWN010000001">
    <property type="protein sequence ID" value="KAL0464953.1"/>
    <property type="molecule type" value="Genomic_DNA"/>
</dbReference>
<protein>
    <submittedName>
        <fullName evidence="9">ATP synthase delta chain, chloroplastic</fullName>
    </submittedName>
</protein>
<evidence type="ECO:0000256" key="3">
    <source>
        <dbReference type="ARBA" id="ARBA00011648"/>
    </source>
</evidence>
<dbReference type="GO" id="GO:0046933">
    <property type="term" value="F:proton-transporting ATP synthase activity, rotational mechanism"/>
    <property type="evidence" value="ECO:0007669"/>
    <property type="project" value="InterPro"/>
</dbReference>
<dbReference type="InterPro" id="IPR000711">
    <property type="entry name" value="ATPase_OSCP/dsu"/>
</dbReference>
<keyword evidence="5" id="KW-0375">Hydrogen ion transport</keyword>
<comment type="similarity">
    <text evidence="2">Belongs to the ATPase delta chain family.</text>
</comment>
<proteinExistence type="inferred from homology"/>
<evidence type="ECO:0000256" key="1">
    <source>
        <dbReference type="ARBA" id="ARBA00004370"/>
    </source>
</evidence>
<keyword evidence="4" id="KW-0813">Transport</keyword>
<sequence>MGGPFNFLAVFSGGGDESNSLYPIPISHCLPIFSSFVIVASHGYPVRLRIHLQHPTLHPKSHHLKTHLSHLIASTTTPKTSKASNKATIFTAHNNFIPPLVNSSQSALPLKQSSKQPESHHKASSTGYAVALLDVARCNNVLQVVERDVKRLSKWLCNDQLSAIVLVNPCVEKGEIIKEIVKKGKFHKYLVKLVKLLVEKNKVEMVREVLMEFGRIYDDLSGSANTQMVLVPCGVKIEEKQILGIARTVQKLSGAAKVKVRQLIVGELPSISFAP</sequence>
<evidence type="ECO:0000256" key="7">
    <source>
        <dbReference type="ARBA" id="ARBA00023136"/>
    </source>
</evidence>
<evidence type="ECO:0000256" key="6">
    <source>
        <dbReference type="ARBA" id="ARBA00023065"/>
    </source>
</evidence>
<dbReference type="SUPFAM" id="SSF47928">
    <property type="entry name" value="N-terminal domain of the delta subunit of the F1F0-ATP synthase"/>
    <property type="match status" value="1"/>
</dbReference>
<name>A0AAW2YH17_9LAMI</name>
<evidence type="ECO:0000256" key="4">
    <source>
        <dbReference type="ARBA" id="ARBA00022448"/>
    </source>
</evidence>
<comment type="subunit">
    <text evidence="3">F-type ATPases have 2 components, CF(1) - the catalytic core - and CF(0) - the membrane proton channel. CF(1) has five subunits: alpha(3), beta(3), gamma(1), delta(1), epsilon(1). CF(0) has three main subunits: a, b and c.</text>
</comment>
<reference evidence="9" key="1">
    <citation type="submission" date="2020-06" db="EMBL/GenBank/DDBJ databases">
        <authorList>
            <person name="Li T."/>
            <person name="Hu X."/>
            <person name="Zhang T."/>
            <person name="Song X."/>
            <person name="Zhang H."/>
            <person name="Dai N."/>
            <person name="Sheng W."/>
            <person name="Hou X."/>
            <person name="Wei L."/>
        </authorList>
    </citation>
    <scope>NUCLEOTIDE SEQUENCE</scope>
    <source>
        <strain evidence="9">KEN1</strain>
        <tissue evidence="9">Leaf</tissue>
    </source>
</reference>
<evidence type="ECO:0000256" key="2">
    <source>
        <dbReference type="ARBA" id="ARBA00007046"/>
    </source>
</evidence>
<dbReference type="Pfam" id="PF00213">
    <property type="entry name" value="OSCP"/>
    <property type="match status" value="1"/>
</dbReference>
<evidence type="ECO:0000256" key="5">
    <source>
        <dbReference type="ARBA" id="ARBA00022781"/>
    </source>
</evidence>
<gene>
    <name evidence="9" type="ORF">Slati_0382900</name>
</gene>
<dbReference type="PANTHER" id="PTHR11910">
    <property type="entry name" value="ATP SYNTHASE DELTA CHAIN"/>
    <property type="match status" value="1"/>
</dbReference>
<comment type="caution">
    <text evidence="9">The sequence shown here is derived from an EMBL/GenBank/DDBJ whole genome shotgun (WGS) entry which is preliminary data.</text>
</comment>
<dbReference type="InterPro" id="IPR026015">
    <property type="entry name" value="ATP_synth_OSCP/delta_N_sf"/>
</dbReference>
<keyword evidence="7" id="KW-0472">Membrane</keyword>
<evidence type="ECO:0000256" key="8">
    <source>
        <dbReference type="ARBA" id="ARBA00023310"/>
    </source>
</evidence>
<dbReference type="AlphaFoldDB" id="A0AAW2YH17"/>
<keyword evidence="6" id="KW-0406">Ion transport</keyword>
<comment type="subcellular location">
    <subcellularLocation>
        <location evidence="1">Membrane</location>
    </subcellularLocation>
</comment>
<evidence type="ECO:0000313" key="9">
    <source>
        <dbReference type="EMBL" id="KAL0464953.1"/>
    </source>
</evidence>